<keyword evidence="10" id="KW-1185">Reference proteome</keyword>
<keyword evidence="4" id="KW-0969">Cilium</keyword>
<dbReference type="Pfam" id="PF22544">
    <property type="entry name" value="HYDIN_VesB_CFA65-like_Ig"/>
    <property type="match status" value="1"/>
</dbReference>
<dbReference type="Proteomes" id="UP000194153">
    <property type="component" value="Unassembled WGS sequence"/>
</dbReference>
<dbReference type="NCBIfam" id="NF041766">
    <property type="entry name" value="choice_anch_U"/>
    <property type="match status" value="1"/>
</dbReference>
<keyword evidence="6" id="KW-0812">Transmembrane</keyword>
<keyword evidence="3" id="KW-0963">Cytoplasm</keyword>
<dbReference type="PROSITE" id="PS51257">
    <property type="entry name" value="PROKAR_LIPOPROTEIN"/>
    <property type="match status" value="1"/>
</dbReference>
<evidence type="ECO:0000256" key="6">
    <source>
        <dbReference type="SAM" id="Phobius"/>
    </source>
</evidence>
<dbReference type="Gene3D" id="2.60.40.10">
    <property type="entry name" value="Immunoglobulins"/>
    <property type="match status" value="5"/>
</dbReference>
<dbReference type="SUPFAM" id="SSF49313">
    <property type="entry name" value="Cadherin-like"/>
    <property type="match status" value="3"/>
</dbReference>
<dbReference type="InterPro" id="IPR053784">
    <property type="entry name" value="Choice_anch_U_dom"/>
</dbReference>
<comment type="subcellular location">
    <subcellularLocation>
        <location evidence="1">Cell projection</location>
        <location evidence="1">Cilium</location>
    </subcellularLocation>
    <subcellularLocation>
        <location evidence="2">Cytoplasm</location>
    </subcellularLocation>
</comment>
<feature type="chain" id="PRO_5046378127" evidence="7">
    <location>
        <begin position="27"/>
        <end position="1544"/>
    </location>
</feature>
<accession>A0ABQ0MHZ6</accession>
<feature type="domain" description="HYDIN/VesB/CFA65-like Ig-like" evidence="8">
    <location>
        <begin position="718"/>
        <end position="789"/>
    </location>
</feature>
<reference evidence="10" key="2">
    <citation type="submission" date="2017-05" db="EMBL/GenBank/DDBJ databases">
        <title>Draft genome sequence of Geobacter pelophilus, a iron(III)-reducing bacteria.</title>
        <authorList>
            <person name="Aoyagi T."/>
            <person name="Koike H."/>
            <person name="Morita T."/>
            <person name="Sato Y."/>
            <person name="Habe H."/>
            <person name="Hori T."/>
        </authorList>
    </citation>
    <scope>NUCLEOTIDE SEQUENCE [LARGE SCALE GENOMIC DNA]</scope>
    <source>
        <strain evidence="10">Drf2</strain>
    </source>
</reference>
<dbReference type="InterPro" id="IPR049886">
    <property type="entry name" value="CFI_box_CTERM_dom"/>
</dbReference>
<proteinExistence type="predicted"/>
<sequence length="1544" mass="162925">MFEMNLKRYVRWILPLMVLASLIACSGQDEKQLAAGAKKSAGKVLDVDQQVTTDPFDQAQPSVAFDNINHQYFAVWTDSRIAGATSIYGRFSFGQSMYADGKLRFDNTTSHETKTGTPPMTLGSEIRVTDSAYVAPAAHRDQRQPKVAFYPDVTTPANSKFLVVWTDSRNGYSQIFGQFISAAGKYLNKAGVVTLTPSNFAITEHVGTSFGGTVSVTGSSTFPVSNGTVSIAVGTPTAVVGAGTTFTSITPGDVIVINGVSYSVAAVADNTHLTLTTPYTWFPGGTSVSGLRYYSFHATTPSATVTGAGTQFNADQITAGDKIAVNDVWYEILSVAPAIEQLTLTETAAMSYTGAGQSYRSTSHLDQADPDIIYNTVTRQFVVSWVDTSNRDTNNTIELTGSVCSNSTLVNYMPYPLVDNNIIKYVTINPSNGAMGAKQTVSSLVSHGDLSDQSGTITASWSVQLAESKPKLAFNPSTGENYVAWSGINGTVTMSVQYEISTTSTACTYKAPVFVASDVDTTPRIKIRRNDGLGLVKDYSFGTDATSPSLALDPNTKRLLIAWEDNVNAVDTGKNILGQILDVTSFTPYRASMTISNAIGDQTSPAASFDPVNSRFFVAWEDARNESANISNIDVYGQFVDPQGNLSGGNTIITVAPSNQLAPAVVFGDVYFRKFMVVWTEGTLNNNSDISTQLLEYSTLPQLVVTDMLGNPIYSGSIDFGNVDLAAATPYKDISFKIRNDGNSQLTINSVTDPLAPFSFITSKPATVSPGQSATMTIRFQPTGAGSYSGAPTNGYKMAFNSNGGEAVIYLSGAGLGTQPLSIASTALPDGTAGSAYPATTLGAVGGDIPYGNWTVISGTLPPGLSLNSSTGVLSGTVSPTALPTYSFTVSVTDHVGTTTTKTFTMNVTAMSISNTSLRSWTQLNPGYTDQLTASIGGVPIDPTKVTWAAVGPVPQGLVLNSDGTVTSTITGPLIAGANTITVMATYTDTGVTPNATYTATKRLDFTINPVLSITASSLPDVVVGAVYSQQLDKTGGTPSYVWGLANGSLPLPPGLRMDPSTGAITGRPTGTGLFKFDVLLTDATGATTQDTLSIRVNPTLSLSTTTLDPVTTGTAVYQTLMALGGTEPYTWTATTPLPTGLTLGAQNGVLSGTVNEGGSYKFNVRVTDYDGASVEKLFTLVVNTPGLPSSTIMFQDGGKTIKEYDFGSVMLQSRDTSVTLKLVNTGSVAVKLSSIKTDATEMVANVVTGFPLEPGKSVPVGIEFTPTAVKDYRVTLTITDSSGTTYPLILTGKGMSATAQIADGSGGTTTSTSITYFPENIDSKKKPSNFTISTILGVRLENVLPASTVNVEVTFGSLPTNPVYYKVTNGVWTQVPPVARSGNVVTFAVTDNLARDDSDTDLGFIQDPIVVGSIGAATDPTTGTGGNVAPPSSGGGSSGGCFIATAAFGSYLDPQVVVLRHFRDNVLMKSEPGKAFVKLYYTYSPPVADFIYEHDFLRLLTRWALTPLIFAVKYPLALIALPVFFAWRRMRGIQVPARVEEKA</sequence>
<organism evidence="9 10">
    <name type="scientific">Geoanaerobacter pelophilus</name>
    <dbReference type="NCBI Taxonomy" id="60036"/>
    <lineage>
        <taxon>Bacteria</taxon>
        <taxon>Pseudomonadati</taxon>
        <taxon>Thermodesulfobacteriota</taxon>
        <taxon>Desulfuromonadia</taxon>
        <taxon>Geobacterales</taxon>
        <taxon>Geobacteraceae</taxon>
        <taxon>Geoanaerobacter</taxon>
    </lineage>
</organism>
<protein>
    <submittedName>
        <fullName evidence="9">Lipoprotein</fullName>
    </submittedName>
</protein>
<evidence type="ECO:0000256" key="5">
    <source>
        <dbReference type="ARBA" id="ARBA00023273"/>
    </source>
</evidence>
<dbReference type="NCBIfam" id="NF041770">
    <property type="entry name" value="CFI_box_CTERM"/>
    <property type="match status" value="1"/>
</dbReference>
<feature type="transmembrane region" description="Helical" evidence="6">
    <location>
        <begin position="1504"/>
        <end position="1528"/>
    </location>
</feature>
<dbReference type="InterPro" id="IPR053879">
    <property type="entry name" value="HYDIN_VesB_CFA65-like_Ig"/>
</dbReference>
<keyword evidence="7" id="KW-0732">Signal</keyword>
<dbReference type="EMBL" id="BDQG01000001">
    <property type="protein sequence ID" value="GAW65761.1"/>
    <property type="molecule type" value="Genomic_DNA"/>
</dbReference>
<dbReference type="InterPro" id="IPR015919">
    <property type="entry name" value="Cadherin-like_sf"/>
</dbReference>
<evidence type="ECO:0000256" key="7">
    <source>
        <dbReference type="SAM" id="SignalP"/>
    </source>
</evidence>
<evidence type="ECO:0000313" key="9">
    <source>
        <dbReference type="EMBL" id="GAW65761.1"/>
    </source>
</evidence>
<dbReference type="Pfam" id="PF05345">
    <property type="entry name" value="He_PIG"/>
    <property type="match status" value="3"/>
</dbReference>
<comment type="caution">
    <text evidence="9">The sequence shown here is derived from an EMBL/GenBank/DDBJ whole genome shotgun (WGS) entry which is preliminary data.</text>
</comment>
<keyword evidence="6" id="KW-1133">Transmembrane helix</keyword>
<dbReference type="NCBIfam" id="NF012200">
    <property type="entry name" value="choice_anch_D"/>
    <property type="match status" value="1"/>
</dbReference>
<reference evidence="9 10" key="1">
    <citation type="submission" date="2017-04" db="EMBL/GenBank/DDBJ databases">
        <authorList>
            <consortium name="Geobacter pelophilus Genome Sequencing"/>
            <person name="Aoyagi T."/>
            <person name="Koike H."/>
            <person name="Hori T."/>
        </authorList>
    </citation>
    <scope>NUCLEOTIDE SEQUENCE [LARGE SCALE GENOMIC DNA]</scope>
    <source>
        <strain evidence="9 10">Drf2</strain>
    </source>
</reference>
<evidence type="ECO:0000256" key="3">
    <source>
        <dbReference type="ARBA" id="ARBA00022490"/>
    </source>
</evidence>
<evidence type="ECO:0000313" key="10">
    <source>
        <dbReference type="Proteomes" id="UP000194153"/>
    </source>
</evidence>
<evidence type="ECO:0000256" key="2">
    <source>
        <dbReference type="ARBA" id="ARBA00004496"/>
    </source>
</evidence>
<keyword evidence="6" id="KW-0472">Membrane</keyword>
<evidence type="ECO:0000256" key="4">
    <source>
        <dbReference type="ARBA" id="ARBA00023069"/>
    </source>
</evidence>
<dbReference type="InterPro" id="IPR013783">
    <property type="entry name" value="Ig-like_fold"/>
</dbReference>
<feature type="signal peptide" evidence="7">
    <location>
        <begin position="1"/>
        <end position="26"/>
    </location>
</feature>
<gene>
    <name evidence="9" type="ORF">GPEL0_01f0805</name>
</gene>
<evidence type="ECO:0000256" key="1">
    <source>
        <dbReference type="ARBA" id="ARBA00004138"/>
    </source>
</evidence>
<keyword evidence="9" id="KW-0449">Lipoprotein</keyword>
<keyword evidence="5" id="KW-0966">Cell projection</keyword>
<name>A0ABQ0MHZ6_9BACT</name>
<evidence type="ECO:0000259" key="8">
    <source>
        <dbReference type="Pfam" id="PF22544"/>
    </source>
</evidence>